<reference evidence="1" key="1">
    <citation type="submission" date="2014-01" db="EMBL/GenBank/DDBJ databases">
        <authorList>
            <person name="Brown-Elliot B."/>
            <person name="Wallace R."/>
            <person name="Lenaerts A."/>
            <person name="Ordway D."/>
            <person name="DeGroote M.A."/>
            <person name="Parker T."/>
            <person name="Sizemore C."/>
            <person name="Tallon L.J."/>
            <person name="Sadzewicz L.K."/>
            <person name="Sengamalay N."/>
            <person name="Fraser C.M."/>
            <person name="Hine E."/>
            <person name="Shefchek K.A."/>
            <person name="Das S.P."/>
            <person name="Tettelin H."/>
        </authorList>
    </citation>
    <scope>NUCLEOTIDE SEQUENCE [LARGE SCALE GENOMIC DNA]</scope>
    <source>
        <strain evidence="1">4042</strain>
    </source>
</reference>
<protein>
    <submittedName>
        <fullName evidence="1">AMP-dependent synthetase and ligase domain protein</fullName>
    </submittedName>
</protein>
<dbReference type="GO" id="GO:0016874">
    <property type="term" value="F:ligase activity"/>
    <property type="evidence" value="ECO:0007669"/>
    <property type="project" value="UniProtKB-KW"/>
</dbReference>
<sequence>MGEVADLALAASRGCGTSACGRYDGRLAAALACFRGAADAVTGRAPVTQAPIIHIYRRREVAAAVDGCGADVLIVDGSTATTPLRAPASLSCRPFRRRITGVGPRPASELVAQTAPPIPLDLLHIWATGRPKAVRHSDATLLTAAAAIPHTSGWGLNATNWERSPFRSRTSAALSTWQRAARRLSRTDDAQIRA</sequence>
<gene>
    <name evidence="1" type="ORF">I553_4993</name>
</gene>
<accession>X8AHW3</accession>
<comment type="caution">
    <text evidence="1">The sequence shown here is derived from an EMBL/GenBank/DDBJ whole genome shotgun (WGS) entry which is preliminary data.</text>
</comment>
<name>X8AHW3_MYCXE</name>
<dbReference type="SUPFAM" id="SSF56801">
    <property type="entry name" value="Acetyl-CoA synthetase-like"/>
    <property type="match status" value="1"/>
</dbReference>
<organism evidence="1">
    <name type="scientific">Mycobacterium xenopi 4042</name>
    <dbReference type="NCBI Taxonomy" id="1299334"/>
    <lineage>
        <taxon>Bacteria</taxon>
        <taxon>Bacillati</taxon>
        <taxon>Actinomycetota</taxon>
        <taxon>Actinomycetes</taxon>
        <taxon>Mycobacteriales</taxon>
        <taxon>Mycobacteriaceae</taxon>
        <taxon>Mycobacterium</taxon>
    </lineage>
</organism>
<proteinExistence type="predicted"/>
<keyword evidence="1" id="KW-0436">Ligase</keyword>
<dbReference type="EMBL" id="JAOB01000060">
    <property type="protein sequence ID" value="EUA30736.1"/>
    <property type="molecule type" value="Genomic_DNA"/>
</dbReference>
<evidence type="ECO:0000313" key="1">
    <source>
        <dbReference type="EMBL" id="EUA30736.1"/>
    </source>
</evidence>
<dbReference type="AlphaFoldDB" id="X8AHW3"/>
<dbReference type="PATRIC" id="fig|1299334.3.peg.6661"/>